<dbReference type="EMBL" id="MHMA01000003">
    <property type="protein sequence ID" value="OGZ20713.1"/>
    <property type="molecule type" value="Genomic_DNA"/>
</dbReference>
<dbReference type="AlphaFoldDB" id="A0A1G2E4F9"/>
<organism evidence="1 2">
    <name type="scientific">Candidatus Nealsonbacteria bacterium RIFCSPHIGHO2_01_FULL_43_31</name>
    <dbReference type="NCBI Taxonomy" id="1801665"/>
    <lineage>
        <taxon>Bacteria</taxon>
        <taxon>Candidatus Nealsoniibacteriota</taxon>
    </lineage>
</organism>
<proteinExistence type="predicted"/>
<evidence type="ECO:0000313" key="2">
    <source>
        <dbReference type="Proteomes" id="UP000178721"/>
    </source>
</evidence>
<gene>
    <name evidence="1" type="ORF">A2654_01205</name>
</gene>
<sequence>MRGDGREVLKKLRGEQVLENPLEIIGLSPAILDLSLSGDELYDHCKRSARGLMAIVHPDRHGGAETPAVKRFSEAVDLLNNRAVFNSALAQFRQRNVYYRQGEKTLRTQIGLLQSETNRLRSDLAEKEIAFKTTKRFQDWLPGYLLGEAMTFNSFNGKVRPVAQTQQIIAVALELVFSGPPKKEGMKEFKARYEALGNYPGLLGEPMRGPFRSLVARYNLDAILLGDFIERVRETDLVCPSVRWDFGIAMRELGAPRIADGRVRQAIKPGDIAAQGLAQPWRDFLECLTRRFGDRYVSEATLVTQKINLADRILFKGNTAHKMKYLVVGTAPCKEAFMLIKPQSSYARILLEEEILPLTEPFLAPGRAIVAIPAPDSFTLRGKAENQWNHLIGKRKKEKERDLFFLSHVILDVPCQSL</sequence>
<evidence type="ECO:0000313" key="1">
    <source>
        <dbReference type="EMBL" id="OGZ20713.1"/>
    </source>
</evidence>
<accession>A0A1G2E4F9</accession>
<evidence type="ECO:0008006" key="3">
    <source>
        <dbReference type="Google" id="ProtNLM"/>
    </source>
</evidence>
<name>A0A1G2E4F9_9BACT</name>
<comment type="caution">
    <text evidence="1">The sequence shown here is derived from an EMBL/GenBank/DDBJ whole genome shotgun (WGS) entry which is preliminary data.</text>
</comment>
<dbReference type="Proteomes" id="UP000178721">
    <property type="component" value="Unassembled WGS sequence"/>
</dbReference>
<protein>
    <recommendedName>
        <fullName evidence="3">J domain-containing protein</fullName>
    </recommendedName>
</protein>
<reference evidence="1 2" key="1">
    <citation type="journal article" date="2016" name="Nat. Commun.">
        <title>Thousands of microbial genomes shed light on interconnected biogeochemical processes in an aquifer system.</title>
        <authorList>
            <person name="Anantharaman K."/>
            <person name="Brown C.T."/>
            <person name="Hug L.A."/>
            <person name="Sharon I."/>
            <person name="Castelle C.J."/>
            <person name="Probst A.J."/>
            <person name="Thomas B.C."/>
            <person name="Singh A."/>
            <person name="Wilkins M.J."/>
            <person name="Karaoz U."/>
            <person name="Brodie E.L."/>
            <person name="Williams K.H."/>
            <person name="Hubbard S.S."/>
            <person name="Banfield J.F."/>
        </authorList>
    </citation>
    <scope>NUCLEOTIDE SEQUENCE [LARGE SCALE GENOMIC DNA]</scope>
</reference>